<dbReference type="NCBIfam" id="TIGR00447">
    <property type="entry name" value="pth"/>
    <property type="match status" value="1"/>
</dbReference>
<feature type="region of interest" description="Disordered" evidence="6">
    <location>
        <begin position="54"/>
        <end position="80"/>
    </location>
</feature>
<dbReference type="Pfam" id="PF01195">
    <property type="entry name" value="Pept_tRNA_hydro"/>
    <property type="match status" value="1"/>
</dbReference>
<dbReference type="EMBL" id="KK102617">
    <property type="protein sequence ID" value="KIY97326.1"/>
    <property type="molecule type" value="Genomic_DNA"/>
</dbReference>
<dbReference type="SUPFAM" id="SSF53178">
    <property type="entry name" value="Peptidyl-tRNA hydrolase-like"/>
    <property type="match status" value="1"/>
</dbReference>
<reference evidence="7 8" key="1">
    <citation type="journal article" date="2013" name="BMC Genomics">
        <title>Reconstruction of the lipid metabolism for the microalga Monoraphidium neglectum from its genome sequence reveals characteristics suitable for biofuel production.</title>
        <authorList>
            <person name="Bogen C."/>
            <person name="Al-Dilaimi A."/>
            <person name="Albersmeier A."/>
            <person name="Wichmann J."/>
            <person name="Grundmann M."/>
            <person name="Rupp O."/>
            <person name="Lauersen K.J."/>
            <person name="Blifernez-Klassen O."/>
            <person name="Kalinowski J."/>
            <person name="Goesmann A."/>
            <person name="Mussgnug J.H."/>
            <person name="Kruse O."/>
        </authorList>
    </citation>
    <scope>NUCLEOTIDE SEQUENCE [LARGE SCALE GENOMIC DNA]</scope>
    <source>
        <strain evidence="7 8">SAG 48.87</strain>
    </source>
</reference>
<dbReference type="PANTHER" id="PTHR17224">
    <property type="entry name" value="PEPTIDYL-TRNA HYDROLASE"/>
    <property type="match status" value="1"/>
</dbReference>
<dbReference type="GO" id="GO:0004045">
    <property type="term" value="F:peptidyl-tRNA hydrolase activity"/>
    <property type="evidence" value="ECO:0007669"/>
    <property type="project" value="UniProtKB-EC"/>
</dbReference>
<dbReference type="InterPro" id="IPR036416">
    <property type="entry name" value="Pept_tRNA_hydro_sf"/>
</dbReference>
<dbReference type="GO" id="GO:0000049">
    <property type="term" value="F:tRNA binding"/>
    <property type="evidence" value="ECO:0007669"/>
    <property type="project" value="UniProtKB-KW"/>
</dbReference>
<dbReference type="STRING" id="145388.A0A0D2M881"/>
<dbReference type="InterPro" id="IPR018171">
    <property type="entry name" value="Pept_tRNA_hydro_CS"/>
</dbReference>
<dbReference type="RefSeq" id="XP_013896346.1">
    <property type="nucleotide sequence ID" value="XM_014040892.1"/>
</dbReference>
<gene>
    <name evidence="7" type="ORF">MNEG_10634</name>
</gene>
<dbReference type="EC" id="3.1.1.29" evidence="1"/>
<keyword evidence="8" id="KW-1185">Reference proteome</keyword>
<evidence type="ECO:0000256" key="3">
    <source>
        <dbReference type="ARBA" id="ARBA00022801"/>
    </source>
</evidence>
<protein>
    <recommendedName>
        <fullName evidence="1">peptidyl-tRNA hydrolase</fullName>
        <ecNumber evidence="1">3.1.1.29</ecNumber>
    </recommendedName>
</protein>
<name>A0A0D2M881_9CHLO</name>
<dbReference type="PANTHER" id="PTHR17224:SF1">
    <property type="entry name" value="PEPTIDYL-TRNA HYDROLASE"/>
    <property type="match status" value="1"/>
</dbReference>
<dbReference type="CDD" id="cd00462">
    <property type="entry name" value="PTH"/>
    <property type="match status" value="1"/>
</dbReference>
<evidence type="ECO:0000256" key="4">
    <source>
        <dbReference type="ARBA" id="ARBA00022884"/>
    </source>
</evidence>
<dbReference type="GeneID" id="25727816"/>
<evidence type="ECO:0000313" key="7">
    <source>
        <dbReference type="EMBL" id="KIY97326.1"/>
    </source>
</evidence>
<accession>A0A0D2M881</accession>
<comment type="similarity">
    <text evidence="5">Belongs to the PTH family.</text>
</comment>
<evidence type="ECO:0000313" key="8">
    <source>
        <dbReference type="Proteomes" id="UP000054498"/>
    </source>
</evidence>
<organism evidence="7 8">
    <name type="scientific">Monoraphidium neglectum</name>
    <dbReference type="NCBI Taxonomy" id="145388"/>
    <lineage>
        <taxon>Eukaryota</taxon>
        <taxon>Viridiplantae</taxon>
        <taxon>Chlorophyta</taxon>
        <taxon>core chlorophytes</taxon>
        <taxon>Chlorophyceae</taxon>
        <taxon>CS clade</taxon>
        <taxon>Sphaeropleales</taxon>
        <taxon>Selenastraceae</taxon>
        <taxon>Monoraphidium</taxon>
    </lineage>
</organism>
<evidence type="ECO:0000256" key="1">
    <source>
        <dbReference type="ARBA" id="ARBA00013260"/>
    </source>
</evidence>
<dbReference type="AlphaFoldDB" id="A0A0D2M881"/>
<dbReference type="Gene3D" id="3.40.50.1470">
    <property type="entry name" value="Peptidyl-tRNA hydrolase"/>
    <property type="match status" value="1"/>
</dbReference>
<keyword evidence="3 7" id="KW-0378">Hydrolase</keyword>
<keyword evidence="4" id="KW-0694">RNA-binding</keyword>
<dbReference type="Proteomes" id="UP000054498">
    <property type="component" value="Unassembled WGS sequence"/>
</dbReference>
<evidence type="ECO:0000256" key="5">
    <source>
        <dbReference type="ARBA" id="ARBA00038063"/>
    </source>
</evidence>
<keyword evidence="2" id="KW-0820">tRNA-binding</keyword>
<evidence type="ECO:0000256" key="2">
    <source>
        <dbReference type="ARBA" id="ARBA00022555"/>
    </source>
</evidence>
<dbReference type="KEGG" id="mng:MNEG_10634"/>
<dbReference type="PROSITE" id="PS01196">
    <property type="entry name" value="PEPT_TRNA_HYDROL_2"/>
    <property type="match status" value="1"/>
</dbReference>
<dbReference type="InterPro" id="IPR001328">
    <property type="entry name" value="Pept_tRNA_hydro"/>
</dbReference>
<evidence type="ECO:0000256" key="6">
    <source>
        <dbReference type="SAM" id="MobiDB-lite"/>
    </source>
</evidence>
<sequence>MLIDALARSEGIDVRKLEKSAAVGRGEVAGRKVLLAKPVTFMVGGARAAARDGRRRCRPRDGSWGARGTGSAARPPPAAGPSLGAGGLPYLNNSGDSVVALAKYYKVPLSRCLVVSDDLDSPTATVRLKQRGGHGGHNGLRSIIERFGGKSDFPRLKIGIGRPTGNLDVASYVLQDFRQSEMAEVDDAIRESIAIIHSILTLGLEKALSGSRV</sequence>
<dbReference type="OrthoDB" id="1711136at2759"/>
<proteinExistence type="inferred from homology"/>